<organism evidence="2 3">
    <name type="scientific">Niallia nealsonii</name>
    <dbReference type="NCBI Taxonomy" id="115979"/>
    <lineage>
        <taxon>Bacteria</taxon>
        <taxon>Bacillati</taxon>
        <taxon>Bacillota</taxon>
        <taxon>Bacilli</taxon>
        <taxon>Bacillales</taxon>
        <taxon>Bacillaceae</taxon>
        <taxon>Niallia</taxon>
    </lineage>
</organism>
<evidence type="ECO:0000313" key="3">
    <source>
        <dbReference type="Proteomes" id="UP000233375"/>
    </source>
</evidence>
<evidence type="ECO:0000256" key="1">
    <source>
        <dbReference type="SAM" id="MobiDB-lite"/>
    </source>
</evidence>
<dbReference type="Proteomes" id="UP000233375">
    <property type="component" value="Unassembled WGS sequence"/>
</dbReference>
<dbReference type="OrthoDB" id="2965981at2"/>
<accession>A0A2N0Z575</accession>
<gene>
    <name evidence="2" type="ORF">CWS01_05165</name>
</gene>
<name>A0A2N0Z575_9BACI</name>
<proteinExistence type="predicted"/>
<keyword evidence="3" id="KW-1185">Reference proteome</keyword>
<feature type="compositionally biased region" description="Basic and acidic residues" evidence="1">
    <location>
        <begin position="160"/>
        <end position="174"/>
    </location>
</feature>
<comment type="caution">
    <text evidence="2">The sequence shown here is derived from an EMBL/GenBank/DDBJ whole genome shotgun (WGS) entry which is preliminary data.</text>
</comment>
<reference evidence="2 3" key="1">
    <citation type="journal article" date="2003" name="Int. J. Syst. Evol. Microbiol.">
        <title>Bacillus nealsonii sp. nov., isolated from a spacecraft-assembly facility, whose spores are gamma-radiation resistant.</title>
        <authorList>
            <person name="Venkateswaran K."/>
            <person name="Kempf M."/>
            <person name="Chen F."/>
            <person name="Satomi M."/>
            <person name="Nicholson W."/>
            <person name="Kern R."/>
        </authorList>
    </citation>
    <scope>NUCLEOTIDE SEQUENCE [LARGE SCALE GENOMIC DNA]</scope>
    <source>
        <strain evidence="2 3">FO-92</strain>
    </source>
</reference>
<feature type="compositionally biased region" description="Polar residues" evidence="1">
    <location>
        <begin position="324"/>
        <end position="334"/>
    </location>
</feature>
<dbReference type="EMBL" id="PISE01000011">
    <property type="protein sequence ID" value="PKG24650.1"/>
    <property type="molecule type" value="Genomic_DNA"/>
</dbReference>
<evidence type="ECO:0000313" key="2">
    <source>
        <dbReference type="EMBL" id="PKG24650.1"/>
    </source>
</evidence>
<dbReference type="AlphaFoldDB" id="A0A2N0Z575"/>
<protein>
    <submittedName>
        <fullName evidence="2">Uncharacterized protein</fullName>
    </submittedName>
</protein>
<dbReference type="RefSeq" id="WP_101176033.1">
    <property type="nucleotide sequence ID" value="NZ_PISE01000011.1"/>
</dbReference>
<feature type="region of interest" description="Disordered" evidence="1">
    <location>
        <begin position="300"/>
        <end position="334"/>
    </location>
</feature>
<feature type="region of interest" description="Disordered" evidence="1">
    <location>
        <begin position="146"/>
        <end position="174"/>
    </location>
</feature>
<sequence length="479" mass="54763">MKGLNLPRALDKLKGFKIGIFLNTDRFVEGLLLDVKDDHIILEMDNKIFYFPLNQIHAITKKSKDNNRQALDTPYPNKNHLIEVLNDFRYNWVTINGLGNPTFTGLLSKITEEYIMLLNNDEQIYIQKSFISNILNGVYEVKEEKNTVEENPSENNTLRDNSKETNAENKLADPQDEIKITDINNDEEIADKNTIGEKTLQAAENDHLSNEHSIPLDNTKLAETSHDLAAEMLQNPNINNLLNEEDSIFSQDISSTDAPKNAIKITDINNDEEIANEKTIGEKSLQAAENDHLSNEHSIALNNIDENQKSDETSSGLAEEMPQDKNSQNPDRSINNLLNEEEPILSQDLSSSLPNKSFIDPSPLVQSFMPKNHKKKKEVAAHNSHPPNIALFEKDYIKHPLNPLGELCSRSMKKINKSCKKEPMEYKAISINKKKDSQPIIENKIDSKEQKYLLEKQYYSLMKHAEQMYLKLRKERLKD</sequence>